<dbReference type="PANTHER" id="PTHR35340:SF9">
    <property type="entry name" value="ASST-DOMAIN-CONTAINING PROTEIN"/>
    <property type="match status" value="1"/>
</dbReference>
<reference evidence="2" key="1">
    <citation type="submission" date="2020-04" db="EMBL/GenBank/DDBJ databases">
        <title>Genome Assembly and Annotation of Botryosphaeria dothidea sdau 11-99, a Latent Pathogen of Apple Fruit Ring Rot in China.</title>
        <authorList>
            <person name="Yu C."/>
            <person name="Diao Y."/>
            <person name="Lu Q."/>
            <person name="Zhao J."/>
            <person name="Cui S."/>
            <person name="Peng C."/>
            <person name="He B."/>
            <person name="Liu H."/>
        </authorList>
    </citation>
    <scope>NUCLEOTIDE SEQUENCE [LARGE SCALE GENOMIC DNA]</scope>
    <source>
        <strain evidence="2">Sdau11-99</strain>
    </source>
</reference>
<name>A0A8H4NDM8_9PEZI</name>
<dbReference type="OrthoDB" id="3915818at2759"/>
<dbReference type="Pfam" id="PF14269">
    <property type="entry name" value="Arylsulfotran_2"/>
    <property type="match status" value="1"/>
</dbReference>
<gene>
    <name evidence="2" type="ORF">GTA08_BOTSDO13152</name>
</gene>
<dbReference type="PANTHER" id="PTHR35340">
    <property type="entry name" value="PQQ ENZYME REPEAT PROTEIN-RELATED"/>
    <property type="match status" value="1"/>
</dbReference>
<evidence type="ECO:0000256" key="1">
    <source>
        <dbReference type="SAM" id="Phobius"/>
    </source>
</evidence>
<keyword evidence="1" id="KW-0472">Membrane</keyword>
<keyword evidence="3" id="KW-1185">Reference proteome</keyword>
<dbReference type="InterPro" id="IPR039535">
    <property type="entry name" value="ASST-like"/>
</dbReference>
<proteinExistence type="predicted"/>
<evidence type="ECO:0000313" key="3">
    <source>
        <dbReference type="Proteomes" id="UP000572817"/>
    </source>
</evidence>
<dbReference type="GO" id="GO:0016740">
    <property type="term" value="F:transferase activity"/>
    <property type="evidence" value="ECO:0007669"/>
    <property type="project" value="UniProtKB-KW"/>
</dbReference>
<keyword evidence="1" id="KW-0812">Transmembrane</keyword>
<keyword evidence="1" id="KW-1133">Transmembrane helix</keyword>
<dbReference type="AlphaFoldDB" id="A0A8H4NDM8"/>
<evidence type="ECO:0000313" key="2">
    <source>
        <dbReference type="EMBL" id="KAF4311337.1"/>
    </source>
</evidence>
<comment type="caution">
    <text evidence="2">The sequence shown here is derived from an EMBL/GenBank/DDBJ whole genome shotgun (WGS) entry which is preliminary data.</text>
</comment>
<dbReference type="EMBL" id="WWBZ02000010">
    <property type="protein sequence ID" value="KAF4311337.1"/>
    <property type="molecule type" value="Genomic_DNA"/>
</dbReference>
<dbReference type="Proteomes" id="UP000572817">
    <property type="component" value="Unassembled WGS sequence"/>
</dbReference>
<feature type="transmembrane region" description="Helical" evidence="1">
    <location>
        <begin position="542"/>
        <end position="563"/>
    </location>
</feature>
<accession>A0A8H4NDM8</accession>
<sequence length="604" mass="65963">MSSIDAGPYIFDNSGELVWAGAADFGGVFANNPHVCQWKLRDHLCFFLGASHRGFGRGVGMILDSTYRIAATVQVGGSTMSAGDMHEFRLVADRSALISIYKVVPYDLSPFSVTDRIGWISESIFQEIRISTGEVLFEWSSLEHEETSPRNAVILPGATTIGGNGLDPGTPWDYFHINSVDKTQDGDYLLSSRHMSTIYKISQVDGHVVWQLSGQDLQTSNHTLLHPTYHKDFNFSSQHDVRSVAENATHSILSLFDNASDDLTTTSTHSRGLVISLDHTSHTASLLSTRFPQNTTHQMLSGSQGSFQLLPNANAFIGWGKWPFFSEHTLGDGDDNATTVLWGQFAPDASDTDIMSYRVRKYNWTATPHDHPAVYAYAHNDTTGVGTVFYVSWNGATDVAAWNFYSVAEEPDGDQFAKRGTGSNTLELLGTANKTGFETRARMPDKYAKWVFAEAVGRDGQAIRRSRICRTFVPAVGRLRDVCDEWGCPAMLSGVAAGKMMGPGDVDWGAVGYDGGFGGRTRYPVQPRKEPPGLAWQVIPQLVALVLFLYIAMIFLVGLAAAAPLAHDAEGVAEAEPIENLVARQYDSRCLGGCANRATCCGDN</sequence>
<dbReference type="InterPro" id="IPR053143">
    <property type="entry name" value="Arylsulfate_ST"/>
</dbReference>
<organism evidence="2 3">
    <name type="scientific">Botryosphaeria dothidea</name>
    <dbReference type="NCBI Taxonomy" id="55169"/>
    <lineage>
        <taxon>Eukaryota</taxon>
        <taxon>Fungi</taxon>
        <taxon>Dikarya</taxon>
        <taxon>Ascomycota</taxon>
        <taxon>Pezizomycotina</taxon>
        <taxon>Dothideomycetes</taxon>
        <taxon>Dothideomycetes incertae sedis</taxon>
        <taxon>Botryosphaeriales</taxon>
        <taxon>Botryosphaeriaceae</taxon>
        <taxon>Botryosphaeria</taxon>
    </lineage>
</organism>
<protein>
    <submittedName>
        <fullName evidence="2">Arylsulfotransferase protein</fullName>
    </submittedName>
</protein>